<name>A0ABU1AT45_9BACT</name>
<comment type="caution">
    <text evidence="3">The sequence shown here is derived from an EMBL/GenBank/DDBJ whole genome shotgun (WGS) entry which is preliminary data.</text>
</comment>
<evidence type="ECO:0000313" key="3">
    <source>
        <dbReference type="EMBL" id="MDQ8207330.1"/>
    </source>
</evidence>
<sequence>MVNLTLPTGADTAPTGLDGQPVDPGFSNVGQVAGSSSTGSGVYLGDGWVLTANHVNAGAFTVGGSTYSYNGVDSYQIGGTDLRLFKLATLPLLPSLSIVDATPALNSDVTMISGGRSPEASATTWYVETGATWTWSESFFAGAEGTLDGYKTTSTRTVRWGTNEISSFGSYAGADTLVTNFSSSGTTYEAQAVRNDSGGGFFVEEGGEWKLAGSIAAVGTYNNQPNNTDSAIIGQITIAIDLSEYKSEIEAYMVPEPASFALALGLLVFFRAFIHRHRV</sequence>
<keyword evidence="2" id="KW-1133">Transmembrane helix</keyword>
<reference evidence="3 4" key="1">
    <citation type="submission" date="2023-04" db="EMBL/GenBank/DDBJ databases">
        <title>A novel bacteria isolated from coastal sediment.</title>
        <authorList>
            <person name="Liu X.-J."/>
            <person name="Du Z.-J."/>
        </authorList>
    </citation>
    <scope>NUCLEOTIDE SEQUENCE [LARGE SCALE GENOMIC DNA]</scope>
    <source>
        <strain evidence="3 4">SDUM461003</strain>
    </source>
</reference>
<keyword evidence="2" id="KW-0812">Transmembrane</keyword>
<organism evidence="3 4">
    <name type="scientific">Thalassobacterium maritimum</name>
    <dbReference type="NCBI Taxonomy" id="3041265"/>
    <lineage>
        <taxon>Bacteria</taxon>
        <taxon>Pseudomonadati</taxon>
        <taxon>Verrucomicrobiota</taxon>
        <taxon>Opitutia</taxon>
        <taxon>Puniceicoccales</taxon>
        <taxon>Coraliomargaritaceae</taxon>
        <taxon>Thalassobacterium</taxon>
    </lineage>
</organism>
<dbReference type="SUPFAM" id="SSF50494">
    <property type="entry name" value="Trypsin-like serine proteases"/>
    <property type="match status" value="1"/>
</dbReference>
<dbReference type="RefSeq" id="WP_308949464.1">
    <property type="nucleotide sequence ID" value="NZ_JARXHW010000013.1"/>
</dbReference>
<evidence type="ECO:0000256" key="1">
    <source>
        <dbReference type="SAM" id="MobiDB-lite"/>
    </source>
</evidence>
<dbReference type="InterPro" id="IPR009003">
    <property type="entry name" value="Peptidase_S1_PA"/>
</dbReference>
<feature type="region of interest" description="Disordered" evidence="1">
    <location>
        <begin position="1"/>
        <end position="28"/>
    </location>
</feature>
<keyword evidence="4" id="KW-1185">Reference proteome</keyword>
<feature type="transmembrane region" description="Helical" evidence="2">
    <location>
        <begin position="257"/>
        <end position="274"/>
    </location>
</feature>
<dbReference type="EMBL" id="JARXHW010000013">
    <property type="protein sequence ID" value="MDQ8207330.1"/>
    <property type="molecule type" value="Genomic_DNA"/>
</dbReference>
<proteinExistence type="predicted"/>
<dbReference type="Proteomes" id="UP001225316">
    <property type="component" value="Unassembled WGS sequence"/>
</dbReference>
<evidence type="ECO:0000313" key="4">
    <source>
        <dbReference type="Proteomes" id="UP001225316"/>
    </source>
</evidence>
<accession>A0ABU1AT45</accession>
<keyword evidence="2" id="KW-0472">Membrane</keyword>
<evidence type="ECO:0000256" key="2">
    <source>
        <dbReference type="SAM" id="Phobius"/>
    </source>
</evidence>
<gene>
    <name evidence="3" type="ORF">QEH52_07410</name>
</gene>
<protein>
    <recommendedName>
        <fullName evidence="5">Peptidase S1 domain-containing protein</fullName>
    </recommendedName>
</protein>
<evidence type="ECO:0008006" key="5">
    <source>
        <dbReference type="Google" id="ProtNLM"/>
    </source>
</evidence>